<proteinExistence type="predicted"/>
<dbReference type="AlphaFoldDB" id="A0A9D1NIH2"/>
<evidence type="ECO:0000313" key="1">
    <source>
        <dbReference type="EMBL" id="HIV03690.1"/>
    </source>
</evidence>
<dbReference type="Pfam" id="PF12900">
    <property type="entry name" value="Pyridox_ox_2"/>
    <property type="match status" value="1"/>
</dbReference>
<dbReference type="InterPro" id="IPR024747">
    <property type="entry name" value="Pyridox_Oxase-rel"/>
</dbReference>
<dbReference type="SUPFAM" id="SSF50475">
    <property type="entry name" value="FMN-binding split barrel"/>
    <property type="match status" value="1"/>
</dbReference>
<dbReference type="Gene3D" id="2.30.110.10">
    <property type="entry name" value="Electron Transport, Fmn-binding Protein, Chain A"/>
    <property type="match status" value="1"/>
</dbReference>
<accession>A0A9D1NIH2</accession>
<gene>
    <name evidence="1" type="ORF">IAC75_00870</name>
</gene>
<dbReference type="Proteomes" id="UP000886812">
    <property type="component" value="Unassembled WGS sequence"/>
</dbReference>
<dbReference type="PANTHER" id="PTHR34071">
    <property type="entry name" value="5-NITROIMIDAZOLE ANTIBIOTICS RESISTANCE PROTEIN, NIMA-FAMILY-RELATED PROTEIN-RELATED"/>
    <property type="match status" value="1"/>
</dbReference>
<name>A0A9D1NIH2_9BACT</name>
<comment type="caution">
    <text evidence="1">The sequence shown here is derived from an EMBL/GenBank/DDBJ whole genome shotgun (WGS) entry which is preliminary data.</text>
</comment>
<evidence type="ECO:0000313" key="2">
    <source>
        <dbReference type="Proteomes" id="UP000886812"/>
    </source>
</evidence>
<protein>
    <submittedName>
        <fullName evidence="1">Pyridoxamine 5'-phosphate oxidase family protein</fullName>
    </submittedName>
</protein>
<reference evidence="1" key="1">
    <citation type="submission" date="2020-10" db="EMBL/GenBank/DDBJ databases">
        <authorList>
            <person name="Gilroy R."/>
        </authorList>
    </citation>
    <scope>NUCLEOTIDE SEQUENCE</scope>
    <source>
        <strain evidence="1">10669</strain>
    </source>
</reference>
<dbReference type="EMBL" id="DVOG01000021">
    <property type="protein sequence ID" value="HIV03690.1"/>
    <property type="molecule type" value="Genomic_DNA"/>
</dbReference>
<dbReference type="PANTHER" id="PTHR34071:SF2">
    <property type="entry name" value="FLAVIN-NUCLEOTIDE-BINDING PROTEIN"/>
    <property type="match status" value="1"/>
</dbReference>
<organism evidence="1 2">
    <name type="scientific">Candidatus Spyradosoma merdigallinarum</name>
    <dbReference type="NCBI Taxonomy" id="2840950"/>
    <lineage>
        <taxon>Bacteria</taxon>
        <taxon>Pseudomonadati</taxon>
        <taxon>Verrucomicrobiota</taxon>
        <taxon>Opitutia</taxon>
        <taxon>Opitutia incertae sedis</taxon>
        <taxon>Candidatus Spyradosoma</taxon>
    </lineage>
</organism>
<dbReference type="InterPro" id="IPR012349">
    <property type="entry name" value="Split_barrel_FMN-bd"/>
</dbReference>
<sequence>MTDDEKFHVRRKDREIPREEAERVLREAEYGTLAMVDPDGNAPYGVPVSFAFCGGAIWIHSANAGRKFRILENGAEAHFSAAQNVRAVFTKYFTSYYESAMAFGRVELVTDAEEKRAALRELCRKYLPEKMDVADEHISHSLARTAIFKLVPASITGKAKR</sequence>
<reference evidence="1" key="2">
    <citation type="journal article" date="2021" name="PeerJ">
        <title>Extensive microbial diversity within the chicken gut microbiome revealed by metagenomics and culture.</title>
        <authorList>
            <person name="Gilroy R."/>
            <person name="Ravi A."/>
            <person name="Getino M."/>
            <person name="Pursley I."/>
            <person name="Horton D.L."/>
            <person name="Alikhan N.F."/>
            <person name="Baker D."/>
            <person name="Gharbi K."/>
            <person name="Hall N."/>
            <person name="Watson M."/>
            <person name="Adriaenssens E.M."/>
            <person name="Foster-Nyarko E."/>
            <person name="Jarju S."/>
            <person name="Secka A."/>
            <person name="Antonio M."/>
            <person name="Oren A."/>
            <person name="Chaudhuri R.R."/>
            <person name="La Ragione R."/>
            <person name="Hildebrand F."/>
            <person name="Pallen M.J."/>
        </authorList>
    </citation>
    <scope>NUCLEOTIDE SEQUENCE</scope>
    <source>
        <strain evidence="1">10669</strain>
    </source>
</reference>